<protein>
    <submittedName>
        <fullName evidence="8">Squalene-hopene/tetraprenyl-beta-curcumene cyclase</fullName>
        <ecNumber evidence="8">4.2.1.129</ecNumber>
        <ecNumber evidence="8">5.4.99.17</ecNumber>
    </submittedName>
</protein>
<dbReference type="RefSeq" id="WP_082125844.1">
    <property type="nucleotide sequence ID" value="NZ_JACHEK010000006.1"/>
</dbReference>
<dbReference type="OrthoDB" id="9758578at2"/>
<keyword evidence="3" id="KW-0677">Repeat</keyword>
<keyword evidence="4 8" id="KW-0413">Isomerase</keyword>
<proteinExistence type="inferred from homology"/>
<sequence length="708" mass="80454">MSTTFDTPQPGAPDHPVSPQSVGSKSRSAASNAGTPGHVAENDTPRENGRVRFGRIDADLQDVEAAAHRSRDYIFSQQDPAGFWCGELEADPLLEADYIFAHELLGTRAGNEDKLQRAMTEIWRYQNADGGWSIYPGGPSNISLTVKCYFAGKLMRISPDRPDMSRARDWILAHGGVVECNTFTKIYLCFLGQYEYDAVPAVPPEIVLFPNWFYFNIYEISSWSRAILVPLSIAYAKKPFKKIPTEQGIDELFVGGRTNADLHLRFDRKNKISWRNFFLLVDRIVHWMERIHIRPLRKIALKKAEKWMLERFEMSDGLGAIYPAMLNSIIAMRCLGYSLDDPQVIRAMDEFEKLGIDAPNGTKDYPQPTFRMQPCVSPVWDTAQAVYALGEAGVPRNDARLLKAADWMLSKEVRHKGDWSVKVPRVEPGGWYFEFNNEFYPDVDDSGQVLLALNKVDNPRERYQYDVSQRAIDWIFSMQCKNGGWASFDKDNTKMIFQYIPFADHNAMLDPPTVDITGRILEALATYGFTRKDKRIERAIKFVYDEQEPDGSWFGRWGVNYIYGTFLVLRGLEAIGVWNHEPQIQQAAEWIRSVQNADGGWGESCNSYDDPVTRGIGLSTPSQTAWAVLGLLAAGDKRSDSVAKGIKWLLKYQQPDGSWDESVGSGPQRQAIYTGTGFPRVFYLAYHLYRDYFPLLALTNYKRALEKD</sequence>
<gene>
    <name evidence="8" type="ORF">HNQ77_003221</name>
</gene>
<dbReference type="InterPro" id="IPR002365">
    <property type="entry name" value="Terpene_synthase_CS"/>
</dbReference>
<feature type="region of interest" description="Disordered" evidence="5">
    <location>
        <begin position="1"/>
        <end position="49"/>
    </location>
</feature>
<dbReference type="InterPro" id="IPR032697">
    <property type="entry name" value="SQ_cyclase_N"/>
</dbReference>
<comment type="similarity">
    <text evidence="2">Belongs to the terpene cyclase/mutase family.</text>
</comment>
<evidence type="ECO:0000259" key="7">
    <source>
        <dbReference type="Pfam" id="PF13249"/>
    </source>
</evidence>
<feature type="domain" description="Squalene cyclase N-terminal" evidence="7">
    <location>
        <begin position="68"/>
        <end position="357"/>
    </location>
</feature>
<dbReference type="SUPFAM" id="SSF48239">
    <property type="entry name" value="Terpenoid cyclases/Protein prenyltransferases"/>
    <property type="match status" value="2"/>
</dbReference>
<reference evidence="8 9" key="1">
    <citation type="submission" date="2020-08" db="EMBL/GenBank/DDBJ databases">
        <title>Genomic Encyclopedia of Type Strains, Phase IV (KMG-IV): sequencing the most valuable type-strain genomes for metagenomic binning, comparative biology and taxonomic classification.</title>
        <authorList>
            <person name="Goeker M."/>
        </authorList>
    </citation>
    <scope>NUCLEOTIDE SEQUENCE [LARGE SCALE GENOMIC DNA]</scope>
    <source>
        <strain evidence="8 9">DSM 103733</strain>
    </source>
</reference>
<dbReference type="GO" id="GO:0005811">
    <property type="term" value="C:lipid droplet"/>
    <property type="evidence" value="ECO:0007669"/>
    <property type="project" value="InterPro"/>
</dbReference>
<dbReference type="GO" id="GO:0016829">
    <property type="term" value="F:lyase activity"/>
    <property type="evidence" value="ECO:0007669"/>
    <property type="project" value="UniProtKB-KW"/>
</dbReference>
<dbReference type="AlphaFoldDB" id="A0A841JV45"/>
<evidence type="ECO:0000256" key="3">
    <source>
        <dbReference type="ARBA" id="ARBA00022737"/>
    </source>
</evidence>
<dbReference type="InterPro" id="IPR006400">
    <property type="entry name" value="Hopene-cyclase"/>
</dbReference>
<dbReference type="NCBIfam" id="TIGR01507">
    <property type="entry name" value="hopene_cyclase"/>
    <property type="match status" value="1"/>
</dbReference>
<comment type="caution">
    <text evidence="8">The sequence shown here is derived from an EMBL/GenBank/DDBJ whole genome shotgun (WGS) entry which is preliminary data.</text>
</comment>
<name>A0A841JV45_9BACT</name>
<dbReference type="NCBIfam" id="TIGR01787">
    <property type="entry name" value="squalene_cyclas"/>
    <property type="match status" value="1"/>
</dbReference>
<evidence type="ECO:0000313" key="9">
    <source>
        <dbReference type="Proteomes" id="UP000538666"/>
    </source>
</evidence>
<dbReference type="EMBL" id="JACHEK010000006">
    <property type="protein sequence ID" value="MBB6145263.1"/>
    <property type="molecule type" value="Genomic_DNA"/>
</dbReference>
<feature type="compositionally biased region" description="Polar residues" evidence="5">
    <location>
        <begin position="18"/>
        <end position="34"/>
    </location>
</feature>
<keyword evidence="9" id="KW-1185">Reference proteome</keyword>
<dbReference type="GO" id="GO:0016104">
    <property type="term" value="P:triterpenoid biosynthetic process"/>
    <property type="evidence" value="ECO:0007669"/>
    <property type="project" value="InterPro"/>
</dbReference>
<dbReference type="InterPro" id="IPR032696">
    <property type="entry name" value="SQ_cyclase_C"/>
</dbReference>
<keyword evidence="8" id="KW-0456">Lyase</keyword>
<dbReference type="Proteomes" id="UP000538666">
    <property type="component" value="Unassembled WGS sequence"/>
</dbReference>
<accession>A0A841JV45</accession>
<dbReference type="UniPathway" id="UPA00337"/>
<organism evidence="8 9">
    <name type="scientific">Silvibacterium bohemicum</name>
    <dbReference type="NCBI Taxonomy" id="1577686"/>
    <lineage>
        <taxon>Bacteria</taxon>
        <taxon>Pseudomonadati</taxon>
        <taxon>Acidobacteriota</taxon>
        <taxon>Terriglobia</taxon>
        <taxon>Terriglobales</taxon>
        <taxon>Acidobacteriaceae</taxon>
        <taxon>Silvibacterium</taxon>
    </lineage>
</organism>
<dbReference type="Pfam" id="PF13243">
    <property type="entry name" value="SQHop_cyclase_C"/>
    <property type="match status" value="1"/>
</dbReference>
<dbReference type="PANTHER" id="PTHR11764">
    <property type="entry name" value="TERPENE CYCLASE/MUTASE FAMILY MEMBER"/>
    <property type="match status" value="1"/>
</dbReference>
<evidence type="ECO:0000259" key="6">
    <source>
        <dbReference type="Pfam" id="PF13243"/>
    </source>
</evidence>
<evidence type="ECO:0000313" key="8">
    <source>
        <dbReference type="EMBL" id="MBB6145263.1"/>
    </source>
</evidence>
<evidence type="ECO:0000256" key="2">
    <source>
        <dbReference type="ARBA" id="ARBA00009755"/>
    </source>
</evidence>
<dbReference type="InterPro" id="IPR018333">
    <property type="entry name" value="Squalene_cyclase"/>
</dbReference>
<dbReference type="GO" id="GO:0051007">
    <property type="term" value="F:squalene-hopene cyclase activity"/>
    <property type="evidence" value="ECO:0007669"/>
    <property type="project" value="UniProtKB-EC"/>
</dbReference>
<feature type="compositionally biased region" description="Basic and acidic residues" evidence="5">
    <location>
        <begin position="40"/>
        <end position="49"/>
    </location>
</feature>
<dbReference type="EC" id="4.2.1.129" evidence="8"/>
<comment type="pathway">
    <text evidence="1">Secondary metabolite biosynthesis; hopanoid biosynthesis.</text>
</comment>
<dbReference type="PANTHER" id="PTHR11764:SF20">
    <property type="entry name" value="LANOSTEROL SYNTHASE"/>
    <property type="match status" value="1"/>
</dbReference>
<feature type="domain" description="Squalene cyclase C-terminal" evidence="6">
    <location>
        <begin position="376"/>
        <end position="703"/>
    </location>
</feature>
<dbReference type="EC" id="5.4.99.17" evidence="8"/>
<evidence type="ECO:0000256" key="1">
    <source>
        <dbReference type="ARBA" id="ARBA00004999"/>
    </source>
</evidence>
<dbReference type="Pfam" id="PF13249">
    <property type="entry name" value="SQHop_cyclase_N"/>
    <property type="match status" value="1"/>
</dbReference>
<dbReference type="PROSITE" id="PS01074">
    <property type="entry name" value="TERPENE_SYNTHASES"/>
    <property type="match status" value="1"/>
</dbReference>
<dbReference type="CDD" id="cd02892">
    <property type="entry name" value="SQCY_1"/>
    <property type="match status" value="1"/>
</dbReference>
<dbReference type="Gene3D" id="1.50.10.20">
    <property type="match status" value="2"/>
</dbReference>
<dbReference type="InterPro" id="IPR008930">
    <property type="entry name" value="Terpenoid_cyclase/PrenylTrfase"/>
</dbReference>
<dbReference type="SFLD" id="SFLDG01016">
    <property type="entry name" value="Prenyltransferase_Like_2"/>
    <property type="match status" value="1"/>
</dbReference>
<evidence type="ECO:0000256" key="4">
    <source>
        <dbReference type="ARBA" id="ARBA00023235"/>
    </source>
</evidence>
<evidence type="ECO:0000256" key="5">
    <source>
        <dbReference type="SAM" id="MobiDB-lite"/>
    </source>
</evidence>